<dbReference type="Pfam" id="PF00209">
    <property type="entry name" value="SNF"/>
    <property type="match status" value="1"/>
</dbReference>
<feature type="transmembrane region" description="Helical" evidence="10">
    <location>
        <begin position="438"/>
        <end position="459"/>
    </location>
</feature>
<dbReference type="SUPFAM" id="SSF161070">
    <property type="entry name" value="SNF-like"/>
    <property type="match status" value="1"/>
</dbReference>
<accession>E4XMB7</accession>
<dbReference type="GO" id="GO:0005886">
    <property type="term" value="C:plasma membrane"/>
    <property type="evidence" value="ECO:0007669"/>
    <property type="project" value="TreeGrafter"/>
</dbReference>
<keyword evidence="3 8" id="KW-0812">Transmembrane</keyword>
<feature type="transmembrane region" description="Helical" evidence="10">
    <location>
        <begin position="396"/>
        <end position="417"/>
    </location>
</feature>
<organism evidence="11">
    <name type="scientific">Oikopleura dioica</name>
    <name type="common">Tunicate</name>
    <dbReference type="NCBI Taxonomy" id="34765"/>
    <lineage>
        <taxon>Eukaryota</taxon>
        <taxon>Metazoa</taxon>
        <taxon>Chordata</taxon>
        <taxon>Tunicata</taxon>
        <taxon>Appendicularia</taxon>
        <taxon>Copelata</taxon>
        <taxon>Oikopleuridae</taxon>
        <taxon>Oikopleura</taxon>
    </lineage>
</organism>
<evidence type="ECO:0000256" key="7">
    <source>
        <dbReference type="PIRSR" id="PIRSR600175-2"/>
    </source>
</evidence>
<feature type="transmembrane region" description="Helical" evidence="10">
    <location>
        <begin position="226"/>
        <end position="245"/>
    </location>
</feature>
<feature type="binding site" evidence="6">
    <location>
        <position position="73"/>
    </location>
    <ligand>
        <name>Na(+)</name>
        <dbReference type="ChEBI" id="CHEBI:29101"/>
        <label>1</label>
    </ligand>
</feature>
<keyword evidence="2 8" id="KW-0813">Transport</keyword>
<feature type="transmembrane region" description="Helical" evidence="10">
    <location>
        <begin position="551"/>
        <end position="573"/>
    </location>
</feature>
<evidence type="ECO:0000256" key="4">
    <source>
        <dbReference type="ARBA" id="ARBA00022989"/>
    </source>
</evidence>
<feature type="disulfide bond" evidence="7">
    <location>
        <begin position="172"/>
        <end position="182"/>
    </location>
</feature>
<evidence type="ECO:0000256" key="1">
    <source>
        <dbReference type="ARBA" id="ARBA00004141"/>
    </source>
</evidence>
<feature type="transmembrane region" description="Helical" evidence="10">
    <location>
        <begin position="257"/>
        <end position="280"/>
    </location>
</feature>
<dbReference type="GO" id="GO:0046872">
    <property type="term" value="F:metal ion binding"/>
    <property type="evidence" value="ECO:0007669"/>
    <property type="project" value="UniProtKB-KW"/>
</dbReference>
<dbReference type="PANTHER" id="PTHR11616:SF325">
    <property type="entry name" value="TRANSPORTER"/>
    <property type="match status" value="1"/>
</dbReference>
<feature type="binding site" evidence="6">
    <location>
        <position position="343"/>
    </location>
    <ligand>
        <name>Na(+)</name>
        <dbReference type="ChEBI" id="CHEBI:29101"/>
        <label>1</label>
    </ligand>
</feature>
<name>E4XMB7_OIKDI</name>
<feature type="binding site" evidence="6">
    <location>
        <position position="311"/>
    </location>
    <ligand>
        <name>Na(+)</name>
        <dbReference type="ChEBI" id="CHEBI:29101"/>
        <label>1</label>
    </ligand>
</feature>
<dbReference type="InterPro" id="IPR037272">
    <property type="entry name" value="SNS_sf"/>
</dbReference>
<evidence type="ECO:0000313" key="12">
    <source>
        <dbReference type="Proteomes" id="UP000001307"/>
    </source>
</evidence>
<evidence type="ECO:0000313" key="11">
    <source>
        <dbReference type="EMBL" id="CBY11124.1"/>
    </source>
</evidence>
<evidence type="ECO:0000256" key="9">
    <source>
        <dbReference type="SAM" id="MobiDB-lite"/>
    </source>
</evidence>
<evidence type="ECO:0000256" key="8">
    <source>
        <dbReference type="RuleBase" id="RU003732"/>
    </source>
</evidence>
<feature type="binding site" evidence="6">
    <location>
        <position position="408"/>
    </location>
    <ligand>
        <name>Na(+)</name>
        <dbReference type="ChEBI" id="CHEBI:29101"/>
        <label>1</label>
    </ligand>
</feature>
<dbReference type="PRINTS" id="PR00176">
    <property type="entry name" value="NANEUSMPORT"/>
</dbReference>
<protein>
    <recommendedName>
        <fullName evidence="8">Transporter</fullName>
    </recommendedName>
</protein>
<gene>
    <name evidence="11" type="ORF">GSOID_T00015303001</name>
</gene>
<dbReference type="CDD" id="cd11496">
    <property type="entry name" value="SLC6sbd-TauT-like"/>
    <property type="match status" value="1"/>
</dbReference>
<feature type="binding site" evidence="6">
    <location>
        <position position="412"/>
    </location>
    <ligand>
        <name>Na(+)</name>
        <dbReference type="ChEBI" id="CHEBI:29101"/>
        <label>1</label>
    </ligand>
</feature>
<comment type="subcellular location">
    <subcellularLocation>
        <location evidence="1">Membrane</location>
        <topology evidence="1">Multi-pass membrane protein</topology>
    </subcellularLocation>
</comment>
<dbReference type="AlphaFoldDB" id="E4XMB7"/>
<keyword evidence="6" id="KW-0915">Sodium</keyword>
<dbReference type="PROSITE" id="PS00610">
    <property type="entry name" value="NA_NEUROTRAN_SYMP_1"/>
    <property type="match status" value="1"/>
</dbReference>
<feature type="transmembrane region" description="Helical" evidence="10">
    <location>
        <begin position="471"/>
        <end position="490"/>
    </location>
</feature>
<feature type="binding site" evidence="6">
    <location>
        <position position="68"/>
    </location>
    <ligand>
        <name>Na(+)</name>
        <dbReference type="ChEBI" id="CHEBI:29101"/>
        <label>1</label>
    </ligand>
</feature>
<keyword evidence="4 10" id="KW-1133">Transmembrane helix</keyword>
<dbReference type="OrthoDB" id="6581954at2759"/>
<keyword evidence="8" id="KW-0769">Symport</keyword>
<reference evidence="11" key="1">
    <citation type="journal article" date="2010" name="Science">
        <title>Plasticity of animal genome architecture unmasked by rapid evolution of a pelagic tunicate.</title>
        <authorList>
            <person name="Denoeud F."/>
            <person name="Henriet S."/>
            <person name="Mungpakdee S."/>
            <person name="Aury J.M."/>
            <person name="Da Silva C."/>
            <person name="Brinkmann H."/>
            <person name="Mikhaleva J."/>
            <person name="Olsen L.C."/>
            <person name="Jubin C."/>
            <person name="Canestro C."/>
            <person name="Bouquet J.M."/>
            <person name="Danks G."/>
            <person name="Poulain J."/>
            <person name="Campsteijn C."/>
            <person name="Adamski M."/>
            <person name="Cross I."/>
            <person name="Yadetie F."/>
            <person name="Muffato M."/>
            <person name="Louis A."/>
            <person name="Butcher S."/>
            <person name="Tsagkogeorga G."/>
            <person name="Konrad A."/>
            <person name="Singh S."/>
            <person name="Jensen M.F."/>
            <person name="Cong E.H."/>
            <person name="Eikeseth-Otteraa H."/>
            <person name="Noel B."/>
            <person name="Anthouard V."/>
            <person name="Porcel B.M."/>
            <person name="Kachouri-Lafond R."/>
            <person name="Nishino A."/>
            <person name="Ugolini M."/>
            <person name="Chourrout P."/>
            <person name="Nishida H."/>
            <person name="Aasland R."/>
            <person name="Huzurbazar S."/>
            <person name="Westhof E."/>
            <person name="Delsuc F."/>
            <person name="Lehrach H."/>
            <person name="Reinhardt R."/>
            <person name="Weissenbach J."/>
            <person name="Roy S.W."/>
            <person name="Artiguenave F."/>
            <person name="Postlethwait J.H."/>
            <person name="Manak J.R."/>
            <person name="Thompson E.M."/>
            <person name="Jaillon O."/>
            <person name="Du Pasquier L."/>
            <person name="Boudinot P."/>
            <person name="Liberles D.A."/>
            <person name="Volff J.N."/>
            <person name="Philippe H."/>
            <person name="Lenhard B."/>
            <person name="Roest Crollius H."/>
            <person name="Wincker P."/>
            <person name="Chourrout D."/>
        </authorList>
    </citation>
    <scope>NUCLEOTIDE SEQUENCE [LARGE SCALE GENOMIC DNA]</scope>
</reference>
<keyword evidence="5 10" id="KW-0472">Membrane</keyword>
<evidence type="ECO:0000256" key="2">
    <source>
        <dbReference type="ARBA" id="ARBA00022448"/>
    </source>
</evidence>
<feature type="transmembrane region" description="Helical" evidence="10">
    <location>
        <begin position="60"/>
        <end position="78"/>
    </location>
</feature>
<feature type="transmembrane region" description="Helical" evidence="10">
    <location>
        <begin position="300"/>
        <end position="325"/>
    </location>
</feature>
<feature type="compositionally biased region" description="Basic and acidic residues" evidence="9">
    <location>
        <begin position="1"/>
        <end position="16"/>
    </location>
</feature>
<dbReference type="PROSITE" id="PS50267">
    <property type="entry name" value="NA_NEUROTRAN_SYMP_3"/>
    <property type="match status" value="1"/>
</dbReference>
<evidence type="ECO:0000256" key="5">
    <source>
        <dbReference type="ARBA" id="ARBA00023136"/>
    </source>
</evidence>
<evidence type="ECO:0000256" key="6">
    <source>
        <dbReference type="PIRSR" id="PIRSR600175-1"/>
    </source>
</evidence>
<dbReference type="GO" id="GO:0005332">
    <property type="term" value="F:gamma-aminobutyric acid:sodium:chloride symporter activity"/>
    <property type="evidence" value="ECO:0007669"/>
    <property type="project" value="TreeGrafter"/>
</dbReference>
<feature type="transmembrane region" description="Helical" evidence="10">
    <location>
        <begin position="132"/>
        <end position="159"/>
    </location>
</feature>
<evidence type="ECO:0000256" key="3">
    <source>
        <dbReference type="ARBA" id="ARBA00022692"/>
    </source>
</evidence>
<dbReference type="PANTHER" id="PTHR11616">
    <property type="entry name" value="SODIUM/CHLORIDE DEPENDENT TRANSPORTER"/>
    <property type="match status" value="1"/>
</dbReference>
<dbReference type="InParanoid" id="E4XMB7"/>
<sequence>MDLDIQRTEIQKRDSSEESGSGSSTQITDGITSTEGLLQKKLEECEEVQPRQTWSRKAEFILAVIAFAVGLGNVWRFPYLCYKNGGGAFFVPYLIMCVFGGIPIFFLELSLGQFMKAGGIRAWDLVPLFRGIGISSAVCVCFCNIYYIMVLAWAIFYLVNSFHASELPWETCDNPWSNQSTCISHTASGRGIDSRTAILSIRTPVQDFWENRVLQMSSRIEDQGEMRWELVACLAFAWLTCWLSVSKGVKSSGKVAWVTAIYPYLILSALFVRAITLPGAAEGISFYLKPDWSKLLTTQIWIDAGTQIFFSYAIGLGALTALGSYNKFDNNCYRDAILLSIVNSGTSVFAGFAVFAFLGFMSCESGIDIEHVATSGPGLAFLVYPKGITMMPHSPIWAVAFFTMILVLGTGSQMVGMESFLTALSDLSPTLQRHRAKFSLLVTICFFLIGLIFCTNGGVHNFQIFDNFGASGFALLWLSFWEAVAIGWGYGGAKYLQTIERMTGQKCSSYFVICWKYLTPISTTSIFVLCLSKYERMKYENDEVLPIWAEALGWCLALSSMLCIPVMAVIQLMKQKGSLIERLRASLEPKIPRHVFK</sequence>
<feature type="transmembrane region" description="Helical" evidence="10">
    <location>
        <begin position="337"/>
        <end position="360"/>
    </location>
</feature>
<proteinExistence type="inferred from homology"/>
<keyword evidence="12" id="KW-1185">Reference proteome</keyword>
<comment type="similarity">
    <text evidence="8">Belongs to the sodium:neurotransmitter symporter (SNF) (TC 2.A.22) family.</text>
</comment>
<keyword evidence="6" id="KW-0479">Metal-binding</keyword>
<feature type="region of interest" description="Disordered" evidence="9">
    <location>
        <begin position="1"/>
        <end position="29"/>
    </location>
</feature>
<dbReference type="InterPro" id="IPR000175">
    <property type="entry name" value="Na/ntran_symport"/>
</dbReference>
<feature type="transmembrane region" description="Helical" evidence="10">
    <location>
        <begin position="90"/>
        <end position="111"/>
    </location>
</feature>
<evidence type="ECO:0000256" key="10">
    <source>
        <dbReference type="SAM" id="Phobius"/>
    </source>
</evidence>
<feature type="binding site" evidence="6">
    <location>
        <position position="69"/>
    </location>
    <ligand>
        <name>Na(+)</name>
        <dbReference type="ChEBI" id="CHEBI:29101"/>
        <label>1</label>
    </ligand>
</feature>
<keyword evidence="7" id="KW-1015">Disulfide bond</keyword>
<dbReference type="EMBL" id="FN653076">
    <property type="protein sequence ID" value="CBY11124.1"/>
    <property type="molecule type" value="Genomic_DNA"/>
</dbReference>
<feature type="transmembrane region" description="Helical" evidence="10">
    <location>
        <begin position="510"/>
        <end position="531"/>
    </location>
</feature>
<dbReference type="Proteomes" id="UP000001307">
    <property type="component" value="Unassembled WGS sequence"/>
</dbReference>